<evidence type="ECO:0000256" key="1">
    <source>
        <dbReference type="ARBA" id="ARBA00001941"/>
    </source>
</evidence>
<dbReference type="RefSeq" id="WP_084231307.1">
    <property type="nucleotide sequence ID" value="NZ_FWWR01000011.1"/>
</dbReference>
<dbReference type="GO" id="GO:0006508">
    <property type="term" value="P:proteolysis"/>
    <property type="evidence" value="ECO:0007669"/>
    <property type="project" value="UniProtKB-KW"/>
</dbReference>
<dbReference type="PANTHER" id="PTHR43501:SF1">
    <property type="entry name" value="CYTOSOL NON-SPECIFIC DIPEPTIDASE"/>
    <property type="match status" value="1"/>
</dbReference>
<keyword evidence="6" id="KW-0862">Zinc</keyword>
<dbReference type="AlphaFoldDB" id="A0A1W1VCY0"/>
<dbReference type="FunFam" id="3.40.630.10:FF:000018">
    <property type="entry name" value="Aminoacyl-histidine dipeptidase PepD"/>
    <property type="match status" value="1"/>
</dbReference>
<accession>A0A1W1VCY0</accession>
<keyword evidence="7" id="KW-0482">Metalloprotease</keyword>
<evidence type="ECO:0000313" key="20">
    <source>
        <dbReference type="Proteomes" id="UP000192368"/>
    </source>
</evidence>
<dbReference type="Proteomes" id="UP000192368">
    <property type="component" value="Unassembled WGS sequence"/>
</dbReference>
<evidence type="ECO:0000256" key="5">
    <source>
        <dbReference type="ARBA" id="ARBA00022801"/>
    </source>
</evidence>
<dbReference type="GO" id="GO:0005829">
    <property type="term" value="C:cytosol"/>
    <property type="evidence" value="ECO:0007669"/>
    <property type="project" value="TreeGrafter"/>
</dbReference>
<evidence type="ECO:0000256" key="12">
    <source>
        <dbReference type="ARBA" id="ARBA00061423"/>
    </source>
</evidence>
<evidence type="ECO:0000256" key="11">
    <source>
        <dbReference type="ARBA" id="ARBA00044252"/>
    </source>
</evidence>
<evidence type="ECO:0000256" key="2">
    <source>
        <dbReference type="ARBA" id="ARBA00001947"/>
    </source>
</evidence>
<dbReference type="InterPro" id="IPR002933">
    <property type="entry name" value="Peptidase_M20"/>
</dbReference>
<name>A0A1W1VCY0_PEPAS</name>
<comment type="similarity">
    <text evidence="12">Belongs to the peptidase M20C family.</text>
</comment>
<dbReference type="Pfam" id="PF07687">
    <property type="entry name" value="M20_dimer"/>
    <property type="match status" value="1"/>
</dbReference>
<evidence type="ECO:0000256" key="9">
    <source>
        <dbReference type="ARBA" id="ARBA00036421"/>
    </source>
</evidence>
<dbReference type="Pfam" id="PF01546">
    <property type="entry name" value="Peptidase_M20"/>
    <property type="match status" value="1"/>
</dbReference>
<evidence type="ECO:0000256" key="17">
    <source>
        <dbReference type="ARBA" id="ARBA00078074"/>
    </source>
</evidence>
<keyword evidence="5" id="KW-0378">Hydrolase</keyword>
<evidence type="ECO:0000256" key="6">
    <source>
        <dbReference type="ARBA" id="ARBA00022833"/>
    </source>
</evidence>
<evidence type="ECO:0000256" key="15">
    <source>
        <dbReference type="ARBA" id="ARBA00076004"/>
    </source>
</evidence>
<dbReference type="GO" id="GO:0046872">
    <property type="term" value="F:metal ion binding"/>
    <property type="evidence" value="ECO:0007669"/>
    <property type="project" value="UniProtKB-KW"/>
</dbReference>
<evidence type="ECO:0000256" key="3">
    <source>
        <dbReference type="ARBA" id="ARBA00022670"/>
    </source>
</evidence>
<dbReference type="CDD" id="cd03890">
    <property type="entry name" value="M20_pepD"/>
    <property type="match status" value="1"/>
</dbReference>
<evidence type="ECO:0000313" key="19">
    <source>
        <dbReference type="EMBL" id="SMB91232.1"/>
    </source>
</evidence>
<feature type="domain" description="Peptidase M20 dimerisation" evidence="18">
    <location>
        <begin position="206"/>
        <end position="285"/>
    </location>
</feature>
<comment type="cofactor">
    <cofactor evidence="1">
        <name>Co(2+)</name>
        <dbReference type="ChEBI" id="CHEBI:48828"/>
    </cofactor>
</comment>
<dbReference type="OrthoDB" id="9773892at2"/>
<comment type="cofactor">
    <cofactor evidence="2">
        <name>Zn(2+)</name>
        <dbReference type="ChEBI" id="CHEBI:29105"/>
    </cofactor>
</comment>
<evidence type="ECO:0000256" key="10">
    <source>
        <dbReference type="ARBA" id="ARBA00038976"/>
    </source>
</evidence>
<dbReference type="Gene3D" id="3.40.630.10">
    <property type="entry name" value="Zn peptidases"/>
    <property type="match status" value="2"/>
</dbReference>
<dbReference type="EMBL" id="FWWR01000011">
    <property type="protein sequence ID" value="SMB91232.1"/>
    <property type="molecule type" value="Genomic_DNA"/>
</dbReference>
<dbReference type="GO" id="GO:0070573">
    <property type="term" value="F:metallodipeptidase activity"/>
    <property type="evidence" value="ECO:0007669"/>
    <property type="project" value="TreeGrafter"/>
</dbReference>
<evidence type="ECO:0000259" key="18">
    <source>
        <dbReference type="Pfam" id="PF07687"/>
    </source>
</evidence>
<dbReference type="InterPro" id="IPR001160">
    <property type="entry name" value="Peptidase_M20C"/>
</dbReference>
<reference evidence="20" key="1">
    <citation type="submission" date="2017-04" db="EMBL/GenBank/DDBJ databases">
        <authorList>
            <person name="Varghese N."/>
            <person name="Submissions S."/>
        </authorList>
    </citation>
    <scope>NUCLEOTIDE SEQUENCE [LARGE SCALE GENOMIC DNA]</scope>
    <source>
        <strain evidence="20">DSM 20463</strain>
    </source>
</reference>
<dbReference type="SUPFAM" id="SSF53187">
    <property type="entry name" value="Zn-dependent exopeptidases"/>
    <property type="match status" value="1"/>
</dbReference>
<dbReference type="EC" id="3.4.13.18" evidence="10"/>
<evidence type="ECO:0000256" key="16">
    <source>
        <dbReference type="ARBA" id="ARBA00077688"/>
    </source>
</evidence>
<comment type="catalytic activity">
    <reaction evidence="9">
        <text>Hydrolysis of dipeptides, preferentially hydrophobic dipeptides including prolyl amino acids.</text>
        <dbReference type="EC" id="3.4.13.18"/>
    </reaction>
</comment>
<proteinExistence type="inferred from homology"/>
<keyword evidence="3" id="KW-0645">Protease</keyword>
<gene>
    <name evidence="19" type="ORF">SAMN00017477_1773</name>
</gene>
<dbReference type="PIRSF" id="PIRSF016599">
    <property type="entry name" value="Xaa-His_dipept"/>
    <property type="match status" value="1"/>
</dbReference>
<evidence type="ECO:0000256" key="8">
    <source>
        <dbReference type="ARBA" id="ARBA00023285"/>
    </source>
</evidence>
<dbReference type="InterPro" id="IPR011650">
    <property type="entry name" value="Peptidase_M20_dimer"/>
</dbReference>
<evidence type="ECO:0000256" key="4">
    <source>
        <dbReference type="ARBA" id="ARBA00022723"/>
    </source>
</evidence>
<sequence length="475" mass="53046">MENLRKNAVFNWFYKINQIPRGSGNEEAIANFLVGFAEDRNLKVRKDSANNVIIEKEATEGYENSKSVIIQGHMDMVCVKEDGSTHDFEKDPIDMYIDGDFLKARGTTLGGDDGMAVAYALTILDSDEIRHPRLTVLITTEEETTMKGAGSIKKGDVEGDYLLNIDSEEESIFLVSSAGGAETVSSFKLEWEDKNSEALKVKISGLEGGHSGMEINRDKANANVLAARVLGDLRREMQIRLAKINGGTKHNAIANRNEFIICVEDLELAKSRIKELEEDFVHEYKSTDPNLKIEVEEIRVERVLSEELSNRFISFAVSVPNGVFAYSKNIDGLVETSLNNAIVSQGEEVIEYVISVRSASASKLKFLIEKLNTIADVNGAKFEIENEYPGWEYEPESKLKDIAEETWNAMYPNKATFEAVHAGLECGILKRALPNTEMISFGPDMFDAHSPKERISISSTKKVYDFTLKLLENLK</sequence>
<keyword evidence="4" id="KW-0479">Metal-binding</keyword>
<dbReference type="STRING" id="573058.SAMN00017477_1773"/>
<organism evidence="19 20">
    <name type="scientific">Peptoniphilus asaccharolyticus DSM 20463</name>
    <dbReference type="NCBI Taxonomy" id="573058"/>
    <lineage>
        <taxon>Bacteria</taxon>
        <taxon>Bacillati</taxon>
        <taxon>Bacillota</taxon>
        <taxon>Tissierellia</taxon>
        <taxon>Tissierellales</taxon>
        <taxon>Peptoniphilaceae</taxon>
        <taxon>Peptoniphilus</taxon>
    </lineage>
</organism>
<dbReference type="FunFam" id="3.40.630.10:FF:000015">
    <property type="entry name" value="Aminoacyl-histidine dipeptidase PepD"/>
    <property type="match status" value="1"/>
</dbReference>
<dbReference type="NCBIfam" id="TIGR01893">
    <property type="entry name" value="aa-his-dipept"/>
    <property type="match status" value="1"/>
</dbReference>
<evidence type="ECO:0000256" key="14">
    <source>
        <dbReference type="ARBA" id="ARBA00075285"/>
    </source>
</evidence>
<protein>
    <recommendedName>
        <fullName evidence="13">Cytosol non-specific dipeptidase</fullName>
        <ecNumber evidence="10">3.4.13.18</ecNumber>
    </recommendedName>
    <alternativeName>
        <fullName evidence="16">Aminoacyl-histidine dipeptidase</fullName>
    </alternativeName>
    <alternativeName>
        <fullName evidence="15">Beta-alanyl-histidine dipeptidase</fullName>
    </alternativeName>
    <alternativeName>
        <fullName evidence="14">Carnosinase</fullName>
    </alternativeName>
    <alternativeName>
        <fullName evidence="11">Peptidase D</fullName>
    </alternativeName>
    <alternativeName>
        <fullName evidence="17">Xaa-His dipeptidase</fullName>
    </alternativeName>
</protein>
<keyword evidence="8" id="KW-0170">Cobalt</keyword>
<evidence type="ECO:0000256" key="13">
    <source>
        <dbReference type="ARBA" id="ARBA00071271"/>
    </source>
</evidence>
<dbReference type="PRINTS" id="PR00934">
    <property type="entry name" value="XHISDIPTASE"/>
</dbReference>
<dbReference type="PANTHER" id="PTHR43501">
    <property type="entry name" value="CYTOSOL NON-SPECIFIC DIPEPTIDASE"/>
    <property type="match status" value="1"/>
</dbReference>
<evidence type="ECO:0000256" key="7">
    <source>
        <dbReference type="ARBA" id="ARBA00023049"/>
    </source>
</evidence>
<keyword evidence="20" id="KW-1185">Reference proteome</keyword>